<feature type="compositionally biased region" description="Low complexity" evidence="1">
    <location>
        <begin position="378"/>
        <end position="395"/>
    </location>
</feature>
<evidence type="ECO:0000256" key="2">
    <source>
        <dbReference type="SAM" id="Phobius"/>
    </source>
</evidence>
<feature type="transmembrane region" description="Helical" evidence="2">
    <location>
        <begin position="164"/>
        <end position="188"/>
    </location>
</feature>
<gene>
    <name evidence="3" type="ORF">H9846_07115</name>
</gene>
<organism evidence="3 4">
    <name type="scientific">Candidatus Gemmiger excrementipullorum</name>
    <dbReference type="NCBI Taxonomy" id="2838610"/>
    <lineage>
        <taxon>Bacteria</taxon>
        <taxon>Bacillati</taxon>
        <taxon>Bacillota</taxon>
        <taxon>Clostridia</taxon>
        <taxon>Eubacteriales</taxon>
        <taxon>Gemmiger</taxon>
    </lineage>
</organism>
<keyword evidence="2" id="KW-0812">Transmembrane</keyword>
<reference evidence="3" key="2">
    <citation type="submission" date="2021-04" db="EMBL/GenBank/DDBJ databases">
        <authorList>
            <person name="Gilroy R."/>
        </authorList>
    </citation>
    <scope>NUCLEOTIDE SEQUENCE</scope>
    <source>
        <strain evidence="3">ChiHecec2B26-7398</strain>
    </source>
</reference>
<feature type="transmembrane region" description="Helical" evidence="2">
    <location>
        <begin position="269"/>
        <end position="288"/>
    </location>
</feature>
<evidence type="ECO:0000313" key="4">
    <source>
        <dbReference type="Proteomes" id="UP000886751"/>
    </source>
</evidence>
<protein>
    <submittedName>
        <fullName evidence="3">EpsG family protein</fullName>
    </submittedName>
</protein>
<feature type="transmembrane region" description="Helical" evidence="2">
    <location>
        <begin position="117"/>
        <end position="134"/>
    </location>
</feature>
<evidence type="ECO:0000313" key="3">
    <source>
        <dbReference type="EMBL" id="HIX95212.1"/>
    </source>
</evidence>
<keyword evidence="2" id="KW-1133">Transmembrane helix</keyword>
<comment type="caution">
    <text evidence="3">The sequence shown here is derived from an EMBL/GenBank/DDBJ whole genome shotgun (WGS) entry which is preliminary data.</text>
</comment>
<dbReference type="EMBL" id="DXEI01000107">
    <property type="protein sequence ID" value="HIX95212.1"/>
    <property type="molecule type" value="Genomic_DNA"/>
</dbReference>
<reference evidence="3" key="1">
    <citation type="journal article" date="2021" name="PeerJ">
        <title>Extensive microbial diversity within the chicken gut microbiome revealed by metagenomics and culture.</title>
        <authorList>
            <person name="Gilroy R."/>
            <person name="Ravi A."/>
            <person name="Getino M."/>
            <person name="Pursley I."/>
            <person name="Horton D.L."/>
            <person name="Alikhan N.F."/>
            <person name="Baker D."/>
            <person name="Gharbi K."/>
            <person name="Hall N."/>
            <person name="Watson M."/>
            <person name="Adriaenssens E.M."/>
            <person name="Foster-Nyarko E."/>
            <person name="Jarju S."/>
            <person name="Secka A."/>
            <person name="Antonio M."/>
            <person name="Oren A."/>
            <person name="Chaudhuri R.R."/>
            <person name="La Ragione R."/>
            <person name="Hildebrand F."/>
            <person name="Pallen M.J."/>
        </authorList>
    </citation>
    <scope>NUCLEOTIDE SEQUENCE</scope>
    <source>
        <strain evidence="3">ChiHecec2B26-7398</strain>
    </source>
</reference>
<dbReference type="Proteomes" id="UP000886751">
    <property type="component" value="Unassembled WGS sequence"/>
</dbReference>
<feature type="transmembrane region" description="Helical" evidence="2">
    <location>
        <begin position="28"/>
        <end position="47"/>
    </location>
</feature>
<dbReference type="AlphaFoldDB" id="A0A9D2BVM5"/>
<feature type="transmembrane region" description="Helical" evidence="2">
    <location>
        <begin position="233"/>
        <end position="257"/>
    </location>
</feature>
<dbReference type="InterPro" id="IPR049458">
    <property type="entry name" value="EpsG-like"/>
</dbReference>
<accession>A0A9D2BVM5</accession>
<name>A0A9D2BVM5_9FIRM</name>
<feature type="region of interest" description="Disordered" evidence="1">
    <location>
        <begin position="375"/>
        <end position="395"/>
    </location>
</feature>
<dbReference type="Pfam" id="PF14897">
    <property type="entry name" value="EpsG"/>
    <property type="match status" value="1"/>
</dbReference>
<feature type="transmembrane region" description="Helical" evidence="2">
    <location>
        <begin position="200"/>
        <end position="221"/>
    </location>
</feature>
<sequence>MSLYIIVWGLLCLFAAKGALVQERRTTARAEFWLCFLLLAGMLALRYGQGTDYFSYQEYYYMMSDTGFNFPLSDVHGEIGYQFLTNAFRLLHLPYEALVFFLSVLQMGFLLAFFKRYHIDCVLALLLAVPTLYMTYFVSGMRQGVVLAAFLGVLFPLLEKKRYLAYLAGTLLCMLIHTVAVVFLLALLAQLVPKVSTLRLLTLAAWLAGSVVALPATQAWIHSLGIWALRYYLGSVGISWAAVAERLLFLALVTWLYEKLRRQGRLNDAFVLGYRCYLVAMALYGALIANGTTASRMASGMRYIEILLLVYAARQMTRTGRCLLVAALIAVQSFMYVKNIHTYLDQGAYRADLTVWTYPYVSVFNEEEIYQYRDVPQESSSAEGPQPAAAGQRQA</sequence>
<proteinExistence type="predicted"/>
<feature type="transmembrane region" description="Helical" evidence="2">
    <location>
        <begin position="93"/>
        <end position="111"/>
    </location>
</feature>
<evidence type="ECO:0000256" key="1">
    <source>
        <dbReference type="SAM" id="MobiDB-lite"/>
    </source>
</evidence>
<keyword evidence="2" id="KW-0472">Membrane</keyword>